<proteinExistence type="predicted"/>
<accession>A0A8H4ZM83</accession>
<evidence type="ECO:0000313" key="1">
    <source>
        <dbReference type="EMBL" id="KAF5248680.1"/>
    </source>
</evidence>
<organism evidence="1 2">
    <name type="scientific">Fusarium anthophilum</name>
    <dbReference type="NCBI Taxonomy" id="48485"/>
    <lineage>
        <taxon>Eukaryota</taxon>
        <taxon>Fungi</taxon>
        <taxon>Dikarya</taxon>
        <taxon>Ascomycota</taxon>
        <taxon>Pezizomycotina</taxon>
        <taxon>Sordariomycetes</taxon>
        <taxon>Hypocreomycetidae</taxon>
        <taxon>Hypocreales</taxon>
        <taxon>Nectriaceae</taxon>
        <taxon>Fusarium</taxon>
        <taxon>Fusarium fujikuroi species complex</taxon>
    </lineage>
</organism>
<dbReference type="SUPFAM" id="SSF52047">
    <property type="entry name" value="RNI-like"/>
    <property type="match status" value="1"/>
</dbReference>
<name>A0A8H4ZM83_9HYPO</name>
<dbReference type="EMBL" id="JABEVY010000126">
    <property type="protein sequence ID" value="KAF5248680.1"/>
    <property type="molecule type" value="Genomic_DNA"/>
</dbReference>
<dbReference type="InterPro" id="IPR032675">
    <property type="entry name" value="LRR_dom_sf"/>
</dbReference>
<sequence length="528" mass="61059">MLSHRVDPKKSQIAKSFITLANTLRTISEQRCYDQDAQIRALAAIDTCRKFRFAELALQERAVKRRESKCLTGSQTDMMSRLPTEIYAMIIKCLVNDRNGKSPEEMELRAHTLTSLASTCRIFQILCEKYLYTNLRSQRLSESVESQWLLHFALAVEPRRTHAIRSLRCESWPPCFQYEAWLETLRLCTNLTHLELVWTYSTPKNIAERLGNMVAACPKVSEFSYGGLWTCNFFHESRATTVEKTAKFSHRYAKFAKQLCHLDISGSIDCITEILCFDYPGLKSLTIDIVDCVEGDEFFQDLSSHTPSLERLELHWVEELSLNDLRMGFKAWGKTLRSLAINRPITRYLIDGILVHILPHLPRLEELCLGPQPRFRLSDLHAIAQPDAPRLKVFRWRVDEAMFHDPLANPETVNQAIIDIFIAHSETLSTFIIDQEFDFWNFGTDIFKHLQKAKNLESLRVPLHDIPTKEEIQGLVTACPKLEKPDTRLLVVREFLTECTLTNINYEEDNVEVAETSWGSVHYPMRWS</sequence>
<keyword evidence="2" id="KW-1185">Reference proteome</keyword>
<gene>
    <name evidence="1" type="ORF">FANTH_5750</name>
</gene>
<protein>
    <recommendedName>
        <fullName evidence="3">F-box domain-containing protein</fullName>
    </recommendedName>
</protein>
<comment type="caution">
    <text evidence="1">The sequence shown here is derived from an EMBL/GenBank/DDBJ whole genome shotgun (WGS) entry which is preliminary data.</text>
</comment>
<dbReference type="AlphaFoldDB" id="A0A8H4ZM83"/>
<reference evidence="1 2" key="1">
    <citation type="journal article" date="2020" name="BMC Genomics">
        <title>Correction to: Identification and distribution of gene clusters required for synthesis of sphingolipid metabolism inhibitors in diverse species of the filamentous fungus Fusarium.</title>
        <authorList>
            <person name="Kim H.S."/>
            <person name="Lohmar J.M."/>
            <person name="Busman M."/>
            <person name="Brown D.W."/>
            <person name="Naumann T.A."/>
            <person name="Divon H.H."/>
            <person name="Lysoe E."/>
            <person name="Uhlig S."/>
            <person name="Proctor R.H."/>
        </authorList>
    </citation>
    <scope>NUCLEOTIDE SEQUENCE [LARGE SCALE GENOMIC DNA]</scope>
    <source>
        <strain evidence="1 2">NRRL 25214</strain>
    </source>
</reference>
<dbReference type="Gene3D" id="3.80.10.10">
    <property type="entry name" value="Ribonuclease Inhibitor"/>
    <property type="match status" value="1"/>
</dbReference>
<evidence type="ECO:0008006" key="3">
    <source>
        <dbReference type="Google" id="ProtNLM"/>
    </source>
</evidence>
<evidence type="ECO:0000313" key="2">
    <source>
        <dbReference type="Proteomes" id="UP000573603"/>
    </source>
</evidence>
<dbReference type="Proteomes" id="UP000573603">
    <property type="component" value="Unassembled WGS sequence"/>
</dbReference>